<dbReference type="HAMAP" id="MF_01345_B">
    <property type="entry name" value="Ribosomal_uS17_B"/>
    <property type="match status" value="1"/>
</dbReference>
<organism evidence="7 8">
    <name type="scientific">Buchnera aphidicola</name>
    <name type="common">Cinara tujafilina</name>
    <dbReference type="NCBI Taxonomy" id="261317"/>
    <lineage>
        <taxon>Bacteria</taxon>
        <taxon>Pseudomonadati</taxon>
        <taxon>Pseudomonadota</taxon>
        <taxon>Gammaproteobacteria</taxon>
        <taxon>Enterobacterales</taxon>
        <taxon>Erwiniaceae</taxon>
        <taxon>Buchnera</taxon>
    </lineage>
</organism>
<evidence type="ECO:0000256" key="2">
    <source>
        <dbReference type="ARBA" id="ARBA00022730"/>
    </source>
</evidence>
<dbReference type="GO" id="GO:0022627">
    <property type="term" value="C:cytosolic small ribosomal subunit"/>
    <property type="evidence" value="ECO:0007669"/>
    <property type="project" value="UniProtKB-UniRule"/>
</dbReference>
<dbReference type="Gene3D" id="2.40.50.140">
    <property type="entry name" value="Nucleic acid-binding proteins"/>
    <property type="match status" value="1"/>
</dbReference>
<evidence type="ECO:0000256" key="5">
    <source>
        <dbReference type="ARBA" id="ARBA00023274"/>
    </source>
</evidence>
<dbReference type="Proteomes" id="UP000006811">
    <property type="component" value="Chromosome"/>
</dbReference>
<reference evidence="7 8" key="1">
    <citation type="journal article" date="2011" name="Appl. Environ. Microbiol.">
        <title>The genome of Buchnera aphidicola from the aphid Cinara tujafilina provides new clues about the evolutionary history of metabolic losses in bacterial endosymbionts.</title>
        <authorList>
            <person name="Lamelas A."/>
            <person name="Gosalbes M.J."/>
            <person name="Moya A."/>
            <person name="Latorre A."/>
        </authorList>
    </citation>
    <scope>NUCLEOTIDE SEQUENCE [LARGE SCALE GENOMIC DNA]</scope>
    <source>
        <strain evidence="8">Cinara tujafilina</strain>
    </source>
</reference>
<dbReference type="NCBIfam" id="TIGR03635">
    <property type="entry name" value="uS17_bact"/>
    <property type="match status" value="1"/>
</dbReference>
<evidence type="ECO:0000256" key="3">
    <source>
        <dbReference type="ARBA" id="ARBA00022884"/>
    </source>
</evidence>
<protein>
    <recommendedName>
        <fullName evidence="6">Small ribosomal subunit protein uS17</fullName>
    </recommendedName>
</protein>
<proteinExistence type="inferred from homology"/>
<dbReference type="KEGG" id="baj:BCTU_343"/>
<gene>
    <name evidence="6 7" type="primary">rpsQ</name>
    <name evidence="7" type="ORF">BCTU_343</name>
</gene>
<dbReference type="GO" id="GO:0006412">
    <property type="term" value="P:translation"/>
    <property type="evidence" value="ECO:0007669"/>
    <property type="project" value="UniProtKB-UniRule"/>
</dbReference>
<keyword evidence="3 6" id="KW-0694">RNA-binding</keyword>
<keyword evidence="2 6" id="KW-0699">rRNA-binding</keyword>
<dbReference type="Pfam" id="PF00366">
    <property type="entry name" value="Ribosomal_S17"/>
    <property type="match status" value="1"/>
</dbReference>
<dbReference type="HOGENOM" id="CLU_073626_1_1_6"/>
<dbReference type="EMBL" id="CP001817">
    <property type="protein sequence ID" value="AEH39908.1"/>
    <property type="molecule type" value="Genomic_DNA"/>
</dbReference>
<evidence type="ECO:0000256" key="4">
    <source>
        <dbReference type="ARBA" id="ARBA00022980"/>
    </source>
</evidence>
<evidence type="ECO:0000313" key="8">
    <source>
        <dbReference type="Proteomes" id="UP000006811"/>
    </source>
</evidence>
<dbReference type="PRINTS" id="PR00973">
    <property type="entry name" value="RIBOSOMALS17"/>
</dbReference>
<dbReference type="GO" id="GO:0003735">
    <property type="term" value="F:structural constituent of ribosome"/>
    <property type="evidence" value="ECO:0007669"/>
    <property type="project" value="UniProtKB-UniRule"/>
</dbReference>
<dbReference type="SUPFAM" id="SSF50249">
    <property type="entry name" value="Nucleic acid-binding proteins"/>
    <property type="match status" value="1"/>
</dbReference>
<dbReference type="GO" id="GO:0019843">
    <property type="term" value="F:rRNA binding"/>
    <property type="evidence" value="ECO:0007669"/>
    <property type="project" value="UniProtKB-UniRule"/>
</dbReference>
<dbReference type="OrthoDB" id="9811714at2"/>
<dbReference type="AlphaFoldDB" id="F7WZV1"/>
<keyword evidence="4 6" id="KW-0689">Ribosomal protein</keyword>
<dbReference type="CDD" id="cd00364">
    <property type="entry name" value="Ribosomal_uS17"/>
    <property type="match status" value="1"/>
</dbReference>
<dbReference type="InterPro" id="IPR000266">
    <property type="entry name" value="Ribosomal_uS17"/>
</dbReference>
<keyword evidence="8" id="KW-1185">Reference proteome</keyword>
<evidence type="ECO:0000256" key="6">
    <source>
        <dbReference type="HAMAP-Rule" id="MF_01345"/>
    </source>
</evidence>
<comment type="similarity">
    <text evidence="1 6">Belongs to the universal ribosomal protein uS17 family.</text>
</comment>
<keyword evidence="5 6" id="KW-0687">Ribonucleoprotein</keyword>
<sequence length="83" mass="9772">MKKKNILQGYITSNKMQKSIVVTVHRRIKHPIYKKFISKKTKLHVHDENNSCSLGDLVEICECRPRSKTKAWILVRILKRSIL</sequence>
<dbReference type="NCBIfam" id="NF004123">
    <property type="entry name" value="PRK05610.1"/>
    <property type="match status" value="1"/>
</dbReference>
<dbReference type="eggNOG" id="COG0186">
    <property type="taxonomic scope" value="Bacteria"/>
</dbReference>
<dbReference type="STRING" id="261317.BCTU_343"/>
<comment type="subunit">
    <text evidence="6">Part of the 30S ribosomal subunit.</text>
</comment>
<dbReference type="InterPro" id="IPR012340">
    <property type="entry name" value="NA-bd_OB-fold"/>
</dbReference>
<name>F7WZV1_9GAMM</name>
<comment type="function">
    <text evidence="6">One of the primary rRNA binding proteins, it binds specifically to the 5'-end of 16S ribosomal RNA.</text>
</comment>
<evidence type="ECO:0000256" key="1">
    <source>
        <dbReference type="ARBA" id="ARBA00010254"/>
    </source>
</evidence>
<dbReference type="InterPro" id="IPR019984">
    <property type="entry name" value="Ribosomal_uS17_bact/chlr"/>
</dbReference>
<accession>F7WZV1</accession>
<evidence type="ECO:0000313" key="7">
    <source>
        <dbReference type="EMBL" id="AEH39908.1"/>
    </source>
</evidence>
<dbReference type="PANTHER" id="PTHR10744">
    <property type="entry name" value="40S RIBOSOMAL PROTEIN S11 FAMILY MEMBER"/>
    <property type="match status" value="1"/>
</dbReference>
<dbReference type="PANTHER" id="PTHR10744:SF1">
    <property type="entry name" value="SMALL RIBOSOMAL SUBUNIT PROTEIN US17M"/>
    <property type="match status" value="1"/>
</dbReference>